<proteinExistence type="inferred from homology"/>
<dbReference type="SUPFAM" id="SSF82866">
    <property type="entry name" value="Multidrug efflux transporter AcrB transmembrane domain"/>
    <property type="match status" value="2"/>
</dbReference>
<evidence type="ECO:0000256" key="2">
    <source>
        <dbReference type="ARBA" id="ARBA00010157"/>
    </source>
</evidence>
<feature type="domain" description="SSD" evidence="8">
    <location>
        <begin position="232"/>
        <end position="362"/>
    </location>
</feature>
<feature type="transmembrane region" description="Helical" evidence="7">
    <location>
        <begin position="307"/>
        <end position="329"/>
    </location>
</feature>
<feature type="transmembrane region" description="Helical" evidence="7">
    <location>
        <begin position="265"/>
        <end position="287"/>
    </location>
</feature>
<feature type="transmembrane region" description="Helical" evidence="7">
    <location>
        <begin position="834"/>
        <end position="853"/>
    </location>
</feature>
<comment type="similarity">
    <text evidence="2">Belongs to the resistance-nodulation-cell division (RND) (TC 2.A.6) family. MmpL subfamily.</text>
</comment>
<sequence length="1009" mass="105092">MGVHNIVVNRLRRGGNHAADSQVLRRLAAYSIDHKAIVIGAWLLAAIALNAVVPQLEAVVRKQAVDPIPASVASLQALTAMGEAFHEPGAAATAFVVMGNPKGIDGAARTGYDRLVARLRAQPEHVQSVRDLLSDPIAAKQVVSADGKAWWLPLGLTGHFGGPDAAEAIDAVRVTAEEVFDGSGTVVHVTGPAATFADQTETAEADLLVISIATLILIGLILLVVYRSVVTALLPLLVIGASLAVARGMLAALGTAGLPISQYSTAFLTAILLGAGTDYSVFVIGRYHERIRAGESPADAVVAATASIGRVVLASALTVALALMAMVFADLSAFKTVGPACAIAIMVTCAASLTLLQPALMIAARRGHGLPRTDLTATHWRRVGALVVRRPQAMLASSVVVLVALSLIALGMVTSYDDRAGQPADTDSNQGYALLDAHFPKDIAVSQFVLVSAPQDLRTATGLADLDQMAARIAQLPGVTRVVGVTRPTGERLTQARLSWQNGEIGKRLGTAVAEGEARKSDLELLRSGSRQLAAALSELRRRVDTELAPLIGAVDGAADTAQALRTYRPWVRQLAQVAPQLDDAAQIAPAAATARDAGRAVAALEPALRALEGAGCAGVPVCAPVRTHLRQLVELRRAGFFNQVAALADGARRGERPIGAMATDLDRALASMDTQLAAVAGMNVAQRFAELRVGIGQLADGSAQLAAGVSALVDSTMETLTGMGQVAATLRLAATQTAGSEAASGFYLPAAAYENRDFATVARQFISPDGRTVRYAVQADVDPYSPAAVELSNRIAEVAEAARPNTRLAGATVRVAGFPAINADLQELVRRDFRLLAILTLLIVGVILMVLLRSVVAPIYLVATVILNYTAALGLGVLLFQHILGQAIFWPVPVLAFIILVAVGADYNMLLVSRLREESAAGLRVGVMRTVASTGAVITSAGLIFAASMFGLMAGSVGLMVQTGFIIGMGLLLDTFVVRTLTVPAIATMLGEVSWWPGGRPTRAVAGG</sequence>
<evidence type="ECO:0000313" key="9">
    <source>
        <dbReference type="EMBL" id="GED96040.1"/>
    </source>
</evidence>
<organism evidence="9 10">
    <name type="scientific">Gordonia crocea</name>
    <dbReference type="NCBI Taxonomy" id="589162"/>
    <lineage>
        <taxon>Bacteria</taxon>
        <taxon>Bacillati</taxon>
        <taxon>Actinomycetota</taxon>
        <taxon>Actinomycetes</taxon>
        <taxon>Mycobacteriales</taxon>
        <taxon>Gordoniaceae</taxon>
        <taxon>Gordonia</taxon>
    </lineage>
</organism>
<feature type="transmembrane region" description="Helical" evidence="7">
    <location>
        <begin position="859"/>
        <end position="881"/>
    </location>
</feature>
<keyword evidence="4 7" id="KW-0812">Transmembrane</keyword>
<keyword evidence="3" id="KW-1003">Cell membrane</keyword>
<dbReference type="InterPro" id="IPR000731">
    <property type="entry name" value="SSD"/>
</dbReference>
<evidence type="ECO:0000259" key="8">
    <source>
        <dbReference type="PROSITE" id="PS50156"/>
    </source>
</evidence>
<evidence type="ECO:0000256" key="7">
    <source>
        <dbReference type="SAM" id="Phobius"/>
    </source>
</evidence>
<protein>
    <submittedName>
        <fullName evidence="9">Putative membrane protein, MmpL family</fullName>
    </submittedName>
</protein>
<dbReference type="InterPro" id="IPR004869">
    <property type="entry name" value="MMPL_dom"/>
</dbReference>
<dbReference type="Pfam" id="PF03176">
    <property type="entry name" value="MMPL"/>
    <property type="match status" value="2"/>
</dbReference>
<evidence type="ECO:0000256" key="4">
    <source>
        <dbReference type="ARBA" id="ARBA00022692"/>
    </source>
</evidence>
<keyword evidence="5 7" id="KW-1133">Transmembrane helix</keyword>
<comment type="caution">
    <text evidence="9">The sequence shown here is derived from an EMBL/GenBank/DDBJ whole genome shotgun (WGS) entry which is preliminary data.</text>
</comment>
<feature type="transmembrane region" description="Helical" evidence="7">
    <location>
        <begin position="888"/>
        <end position="911"/>
    </location>
</feature>
<evidence type="ECO:0000313" key="10">
    <source>
        <dbReference type="Proteomes" id="UP000444980"/>
    </source>
</evidence>
<dbReference type="PANTHER" id="PTHR33406">
    <property type="entry name" value="MEMBRANE PROTEIN MJ1562-RELATED"/>
    <property type="match status" value="1"/>
</dbReference>
<dbReference type="GO" id="GO:0005886">
    <property type="term" value="C:plasma membrane"/>
    <property type="evidence" value="ECO:0007669"/>
    <property type="project" value="UniProtKB-SubCell"/>
</dbReference>
<feature type="transmembrane region" description="Helical" evidence="7">
    <location>
        <begin position="232"/>
        <end position="253"/>
    </location>
</feature>
<dbReference type="NCBIfam" id="TIGR03057">
    <property type="entry name" value="xxxLxxG_by_4"/>
    <property type="match status" value="1"/>
</dbReference>
<evidence type="ECO:0000256" key="1">
    <source>
        <dbReference type="ARBA" id="ARBA00004651"/>
    </source>
</evidence>
<dbReference type="EMBL" id="BJOU01000001">
    <property type="protein sequence ID" value="GED96040.1"/>
    <property type="molecule type" value="Genomic_DNA"/>
</dbReference>
<dbReference type="PROSITE" id="PS50156">
    <property type="entry name" value="SSD"/>
    <property type="match status" value="1"/>
</dbReference>
<feature type="transmembrane region" description="Helical" evidence="7">
    <location>
        <begin position="931"/>
        <end position="954"/>
    </location>
</feature>
<keyword evidence="10" id="KW-1185">Reference proteome</keyword>
<dbReference type="Proteomes" id="UP000444980">
    <property type="component" value="Unassembled WGS sequence"/>
</dbReference>
<keyword evidence="6 7" id="KW-0472">Membrane</keyword>
<gene>
    <name evidence="9" type="ORF">nbrc107697_00790</name>
</gene>
<dbReference type="RefSeq" id="WP_228460588.1">
    <property type="nucleotide sequence ID" value="NZ_BJOU01000001.1"/>
</dbReference>
<dbReference type="InterPro" id="IPR050545">
    <property type="entry name" value="Mycobact_MmpL"/>
</dbReference>
<feature type="transmembrane region" description="Helical" evidence="7">
    <location>
        <begin position="207"/>
        <end position="226"/>
    </location>
</feature>
<feature type="transmembrane region" description="Helical" evidence="7">
    <location>
        <begin position="341"/>
        <end position="364"/>
    </location>
</feature>
<dbReference type="PANTHER" id="PTHR33406:SF6">
    <property type="entry name" value="MEMBRANE PROTEIN YDGH-RELATED"/>
    <property type="match status" value="1"/>
</dbReference>
<reference evidence="10" key="1">
    <citation type="submission" date="2019-06" db="EMBL/GenBank/DDBJ databases">
        <title>Gordonia isolated from sludge of a wastewater treatment plant.</title>
        <authorList>
            <person name="Tamura T."/>
            <person name="Aoyama K."/>
            <person name="Kang Y."/>
            <person name="Saito S."/>
            <person name="Akiyama N."/>
            <person name="Yazawa K."/>
            <person name="Gonoi T."/>
            <person name="Mikami Y."/>
        </authorList>
    </citation>
    <scope>NUCLEOTIDE SEQUENCE [LARGE SCALE GENOMIC DNA]</scope>
    <source>
        <strain evidence="10">NBRC 107697</strain>
    </source>
</reference>
<evidence type="ECO:0000256" key="6">
    <source>
        <dbReference type="ARBA" id="ARBA00023136"/>
    </source>
</evidence>
<name>A0A7M3STR6_9ACTN</name>
<accession>A0A7M3STR6</accession>
<dbReference type="InterPro" id="IPR023908">
    <property type="entry name" value="xxxLxxG_rpt"/>
</dbReference>
<dbReference type="AlphaFoldDB" id="A0A7M3STR6"/>
<evidence type="ECO:0000256" key="5">
    <source>
        <dbReference type="ARBA" id="ARBA00022989"/>
    </source>
</evidence>
<dbReference type="Gene3D" id="1.20.1640.10">
    <property type="entry name" value="Multidrug efflux transporter AcrB transmembrane domain"/>
    <property type="match status" value="2"/>
</dbReference>
<comment type="subcellular location">
    <subcellularLocation>
        <location evidence="1">Cell membrane</location>
        <topology evidence="1">Multi-pass membrane protein</topology>
    </subcellularLocation>
</comment>
<feature type="transmembrane region" description="Helical" evidence="7">
    <location>
        <begin position="393"/>
        <end position="413"/>
    </location>
</feature>
<feature type="transmembrane region" description="Helical" evidence="7">
    <location>
        <begin position="36"/>
        <end position="53"/>
    </location>
</feature>
<evidence type="ECO:0000256" key="3">
    <source>
        <dbReference type="ARBA" id="ARBA00022475"/>
    </source>
</evidence>